<organism evidence="1 2">
    <name type="scientific">Actinopolymorpha pittospori</name>
    <dbReference type="NCBI Taxonomy" id="648752"/>
    <lineage>
        <taxon>Bacteria</taxon>
        <taxon>Bacillati</taxon>
        <taxon>Actinomycetota</taxon>
        <taxon>Actinomycetes</taxon>
        <taxon>Propionibacteriales</taxon>
        <taxon>Actinopolymorphaceae</taxon>
        <taxon>Actinopolymorpha</taxon>
    </lineage>
</organism>
<comment type="caution">
    <text evidence="1">The sequence shown here is derived from an EMBL/GenBank/DDBJ whole genome shotgun (WGS) entry which is preliminary data.</text>
</comment>
<proteinExistence type="predicted"/>
<dbReference type="InterPro" id="IPR002347">
    <property type="entry name" value="SDR_fam"/>
</dbReference>
<reference evidence="1" key="1">
    <citation type="submission" date="2020-10" db="EMBL/GenBank/DDBJ databases">
        <title>Sequencing the genomes of 1000 actinobacteria strains.</title>
        <authorList>
            <person name="Klenk H.-P."/>
        </authorList>
    </citation>
    <scope>NUCLEOTIDE SEQUENCE</scope>
    <source>
        <strain evidence="1">DSM 45354</strain>
    </source>
</reference>
<protein>
    <submittedName>
        <fullName evidence="1">Short-subunit dehydrogenase</fullName>
    </submittedName>
</protein>
<dbReference type="Pfam" id="PF00106">
    <property type="entry name" value="adh_short"/>
    <property type="match status" value="1"/>
</dbReference>
<dbReference type="AlphaFoldDB" id="A0A927MQP5"/>
<gene>
    <name evidence="1" type="ORF">HEB94_000321</name>
</gene>
<dbReference type="SUPFAM" id="SSF51735">
    <property type="entry name" value="NAD(P)-binding Rossmann-fold domains"/>
    <property type="match status" value="1"/>
</dbReference>
<accession>A0A927MQP5</accession>
<dbReference type="EMBL" id="JADBEM010000001">
    <property type="protein sequence ID" value="MBE1603473.1"/>
    <property type="molecule type" value="Genomic_DNA"/>
</dbReference>
<dbReference type="Proteomes" id="UP000638648">
    <property type="component" value="Unassembled WGS sequence"/>
</dbReference>
<evidence type="ECO:0000313" key="1">
    <source>
        <dbReference type="EMBL" id="MBE1603473.1"/>
    </source>
</evidence>
<name>A0A927MQP5_9ACTN</name>
<dbReference type="InterPro" id="IPR036291">
    <property type="entry name" value="NAD(P)-bd_dom_sf"/>
</dbReference>
<sequence>MNMLSVVSFQVVPFNASYGASKAAQWALTNSLRMELRAQGTLVIGIHAGFMPDSSTPRWQLASRTTRRSRLVTLRCKG</sequence>
<dbReference type="Gene3D" id="3.40.50.720">
    <property type="entry name" value="NAD(P)-binding Rossmann-like Domain"/>
    <property type="match status" value="1"/>
</dbReference>
<keyword evidence="2" id="KW-1185">Reference proteome</keyword>
<evidence type="ECO:0000313" key="2">
    <source>
        <dbReference type="Proteomes" id="UP000638648"/>
    </source>
</evidence>